<feature type="domain" description="C2HC/C3H-type" evidence="7">
    <location>
        <begin position="589"/>
        <end position="618"/>
    </location>
</feature>
<dbReference type="Pfam" id="PF13913">
    <property type="entry name" value="zf-C2HC_2"/>
    <property type="match status" value="6"/>
</dbReference>
<dbReference type="InterPro" id="IPR025874">
    <property type="entry name" value="DZR"/>
</dbReference>
<evidence type="ECO:0000256" key="1">
    <source>
        <dbReference type="ARBA" id="ARBA00022723"/>
    </source>
</evidence>
<gene>
    <name evidence="8" type="ORF">TEOVI_000086000</name>
</gene>
<feature type="compositionally biased region" description="Polar residues" evidence="6">
    <location>
        <begin position="517"/>
        <end position="526"/>
    </location>
</feature>
<feature type="domain" description="C2HC/C3H-type" evidence="7">
    <location>
        <begin position="86"/>
        <end position="115"/>
    </location>
</feature>
<dbReference type="InterPro" id="IPR049899">
    <property type="entry name" value="Znf_C2HC_C3H"/>
</dbReference>
<sequence>MLSSRSKGPAPRPQMRVCYLCGQQFGSASIGIHIPQCYAKKVAQWEVADPATRGKRPKHPDTVNWQGSGVSAEKLMDEQFQEFTNNLVPCDRCGRKFLPDRLPVHLRGCKGDSRCPSASANRSRAGSTRSLASSGRGASPSRDSQRGGQGKRTASMGPGAKPQLPICYLCGQQFGTSSIGIHVPQCYAKKLAQWEAADVETRGKPPKHPDSFNWKGEGCGNVEEHNDAQFAEFVRNLEPCPNCGRKFLADRLVVHLRSCKPGSTARPPPAPSAPQSRPPTGKVPQPNTGSHVGGATDTAERSQSRGSAIGTDHNRRLSNINPKLKRLPKGGTVDADGRECPRCSAVEYDKNAKYCRECGANLASKNLAKPCAQCGESIPQGSRFCGTCGVPVNGASADERGEGAENVNAPTVRVLTCPACRAICDADSNFCDNCGGALGDAEPLAVGGARTPAKTTKEVMYCKGCGETVEELSAKYCEECGEVLERKTIEDVSEGPPAAECTLTPHGVKEVSAPQRALSTAPPSTTNDDKRHSAGGFRQANTKIGGSEDNRGGPKVPSRGPGNLSPSSPKKCTQESYTATDYEAAEVGERLECQKCGRKFAPEALQRHERVCASQKQRKVFNMRAQRLAGTEAMSFAKKIDTTASAPAPPKKDWRAESEAFRRSLKEARMVDKVLKSGGNLRNLPPPTYSENSHYTPCPHCGRKFAPDVAERHIPRCANTVNKPKAPPRRRF</sequence>
<dbReference type="EMBL" id="CZPT02001192">
    <property type="protein sequence ID" value="SCU69294.1"/>
    <property type="molecule type" value="Genomic_DNA"/>
</dbReference>
<evidence type="ECO:0000256" key="6">
    <source>
        <dbReference type="SAM" id="MobiDB-lite"/>
    </source>
</evidence>
<dbReference type="InterPro" id="IPR026319">
    <property type="entry name" value="ZC2HC1A/B-like"/>
</dbReference>
<dbReference type="GeneID" id="92374800"/>
<proteinExistence type="predicted"/>
<dbReference type="AlphaFoldDB" id="A0A1G4IB22"/>
<reference evidence="8" key="1">
    <citation type="submission" date="2016-09" db="EMBL/GenBank/DDBJ databases">
        <authorList>
            <person name="Hebert L."/>
            <person name="Moumen B."/>
        </authorList>
    </citation>
    <scope>NUCLEOTIDE SEQUENCE [LARGE SCALE GENOMIC DNA]</scope>
    <source>
        <strain evidence="8">OVI</strain>
    </source>
</reference>
<feature type="domain" description="C2HC/C3H-type" evidence="7">
    <location>
        <begin position="694"/>
        <end position="723"/>
    </location>
</feature>
<feature type="domain" description="C2HC/C3H-type" evidence="7">
    <location>
        <begin position="236"/>
        <end position="265"/>
    </location>
</feature>
<feature type="region of interest" description="Disordered" evidence="6">
    <location>
        <begin position="260"/>
        <end position="330"/>
    </location>
</feature>
<feature type="compositionally biased region" description="Polar residues" evidence="6">
    <location>
        <begin position="116"/>
        <end position="133"/>
    </location>
</feature>
<feature type="region of interest" description="Disordered" evidence="6">
    <location>
        <begin position="112"/>
        <end position="158"/>
    </location>
</feature>
<dbReference type="GO" id="GO:0008270">
    <property type="term" value="F:zinc ion binding"/>
    <property type="evidence" value="ECO:0007669"/>
    <property type="project" value="UniProtKB-KW"/>
</dbReference>
<dbReference type="Gene3D" id="3.30.160.60">
    <property type="entry name" value="Classic Zinc Finger"/>
    <property type="match status" value="4"/>
</dbReference>
<dbReference type="Proteomes" id="UP000195570">
    <property type="component" value="Unassembled WGS sequence"/>
</dbReference>
<dbReference type="Pfam" id="PF12773">
    <property type="entry name" value="DZR"/>
    <property type="match status" value="1"/>
</dbReference>
<evidence type="ECO:0000256" key="4">
    <source>
        <dbReference type="ARBA" id="ARBA00022833"/>
    </source>
</evidence>
<evidence type="ECO:0000313" key="8">
    <source>
        <dbReference type="EMBL" id="SCU69294.1"/>
    </source>
</evidence>
<feature type="region of interest" description="Disordered" evidence="6">
    <location>
        <begin position="491"/>
        <end position="575"/>
    </location>
</feature>
<keyword evidence="1" id="KW-0479">Metal-binding</keyword>
<keyword evidence="9" id="KW-1185">Reference proteome</keyword>
<organism evidence="8 9">
    <name type="scientific">Trypanosoma equiperdum</name>
    <dbReference type="NCBI Taxonomy" id="5694"/>
    <lineage>
        <taxon>Eukaryota</taxon>
        <taxon>Discoba</taxon>
        <taxon>Euglenozoa</taxon>
        <taxon>Kinetoplastea</taxon>
        <taxon>Metakinetoplastina</taxon>
        <taxon>Trypanosomatida</taxon>
        <taxon>Trypanosomatidae</taxon>
        <taxon>Trypanosoma</taxon>
    </lineage>
</organism>
<evidence type="ECO:0000256" key="3">
    <source>
        <dbReference type="ARBA" id="ARBA00022771"/>
    </source>
</evidence>
<evidence type="ECO:0000256" key="2">
    <source>
        <dbReference type="ARBA" id="ARBA00022737"/>
    </source>
</evidence>
<name>A0A1G4IB22_TRYEQ</name>
<keyword evidence="4" id="KW-0862">Zinc</keyword>
<keyword evidence="2" id="KW-0677">Repeat</keyword>
<dbReference type="PROSITE" id="PS52027">
    <property type="entry name" value="ZF_C2HC_C3H"/>
    <property type="match status" value="4"/>
</dbReference>
<dbReference type="FunFam" id="3.30.160.60:FF:001258">
    <property type="entry name" value="Uncharacterized protein TCIL3000_10_13860"/>
    <property type="match status" value="2"/>
</dbReference>
<dbReference type="RefSeq" id="XP_067080283.1">
    <property type="nucleotide sequence ID" value="XM_067224182.1"/>
</dbReference>
<comment type="caution">
    <text evidence="8">The sequence shown here is derived from an EMBL/GenBank/DDBJ whole genome shotgun (WGS) entry which is preliminary data.</text>
</comment>
<protein>
    <submittedName>
        <fullName evidence="8">Zinc-finger of a C2HC-type/Double zinc ribbon, putative</fullName>
    </submittedName>
</protein>
<dbReference type="PANTHER" id="PTHR13555">
    <property type="entry name" value="C2H2 ZINC FINGER CGI-62-RELATED"/>
    <property type="match status" value="1"/>
</dbReference>
<evidence type="ECO:0000313" key="9">
    <source>
        <dbReference type="Proteomes" id="UP000195570"/>
    </source>
</evidence>
<evidence type="ECO:0000256" key="5">
    <source>
        <dbReference type="PROSITE-ProRule" id="PRU01371"/>
    </source>
</evidence>
<dbReference type="VEuPathDB" id="TriTrypDB:TEOVI_000086000"/>
<accession>A0A1G4IB22</accession>
<dbReference type="PANTHER" id="PTHR13555:SF65">
    <property type="entry name" value="C2H2-TYPE DOMAIN-CONTAINING PROTEIN"/>
    <property type="match status" value="1"/>
</dbReference>
<keyword evidence="3 5" id="KW-0863">Zinc-finger</keyword>
<feature type="compositionally biased region" description="Polar residues" evidence="6">
    <location>
        <begin position="564"/>
        <end position="575"/>
    </location>
</feature>
<evidence type="ECO:0000259" key="7">
    <source>
        <dbReference type="PROSITE" id="PS52027"/>
    </source>
</evidence>